<dbReference type="KEGG" id="pavi:110772699"/>
<dbReference type="CDD" id="cd00303">
    <property type="entry name" value="retropepsin_like"/>
    <property type="match status" value="1"/>
</dbReference>
<dbReference type="InterPro" id="IPR053134">
    <property type="entry name" value="RNA-dir_DNA_polymerase"/>
</dbReference>
<dbReference type="SUPFAM" id="SSF56672">
    <property type="entry name" value="DNA/RNA polymerases"/>
    <property type="match status" value="1"/>
</dbReference>
<dbReference type="RefSeq" id="XP_021832844.1">
    <property type="nucleotide sequence ID" value="XM_021977152.1"/>
</dbReference>
<dbReference type="Gene3D" id="3.30.70.270">
    <property type="match status" value="1"/>
</dbReference>
<evidence type="ECO:0000313" key="3">
    <source>
        <dbReference type="RefSeq" id="XP_021832844.1"/>
    </source>
</evidence>
<proteinExistence type="predicted"/>
<dbReference type="InterPro" id="IPR021109">
    <property type="entry name" value="Peptidase_aspartic_dom_sf"/>
</dbReference>
<dbReference type="InterPro" id="IPR000477">
    <property type="entry name" value="RT_dom"/>
</dbReference>
<dbReference type="AlphaFoldDB" id="A0A6P5U139"/>
<dbReference type="GO" id="GO:0006508">
    <property type="term" value="P:proteolysis"/>
    <property type="evidence" value="ECO:0007669"/>
    <property type="project" value="InterPro"/>
</dbReference>
<dbReference type="Pfam" id="PF13975">
    <property type="entry name" value="gag-asp_proteas"/>
    <property type="match status" value="1"/>
</dbReference>
<accession>A0A6P5U139</accession>
<reference evidence="3" key="1">
    <citation type="submission" date="2025-08" db="UniProtKB">
        <authorList>
            <consortium name="RefSeq"/>
        </authorList>
    </citation>
    <scope>IDENTIFICATION</scope>
</reference>
<gene>
    <name evidence="3" type="primary">LOC110772699</name>
</gene>
<organism evidence="2 3">
    <name type="scientific">Prunus avium</name>
    <name type="common">Cherry</name>
    <name type="synonym">Cerasus avium</name>
    <dbReference type="NCBI Taxonomy" id="42229"/>
    <lineage>
        <taxon>Eukaryota</taxon>
        <taxon>Viridiplantae</taxon>
        <taxon>Streptophyta</taxon>
        <taxon>Embryophyta</taxon>
        <taxon>Tracheophyta</taxon>
        <taxon>Spermatophyta</taxon>
        <taxon>Magnoliopsida</taxon>
        <taxon>eudicotyledons</taxon>
        <taxon>Gunneridae</taxon>
        <taxon>Pentapetalae</taxon>
        <taxon>rosids</taxon>
        <taxon>fabids</taxon>
        <taxon>Rosales</taxon>
        <taxon>Rosaceae</taxon>
        <taxon>Amygdaloideae</taxon>
        <taxon>Amygdaleae</taxon>
        <taxon>Prunus</taxon>
    </lineage>
</organism>
<dbReference type="PANTHER" id="PTHR24559">
    <property type="entry name" value="TRANSPOSON TY3-I GAG-POL POLYPROTEIN"/>
    <property type="match status" value="1"/>
</dbReference>
<evidence type="ECO:0000313" key="2">
    <source>
        <dbReference type="Proteomes" id="UP000515124"/>
    </source>
</evidence>
<dbReference type="InterPro" id="IPR043128">
    <property type="entry name" value="Rev_trsase/Diguanyl_cyclase"/>
</dbReference>
<dbReference type="PANTHER" id="PTHR24559:SF439">
    <property type="entry name" value="RETROTRANSPOSON, UNCLASSIFIED-LIKE PROTEIN"/>
    <property type="match status" value="1"/>
</dbReference>
<name>A0A6P5U139_PRUAV</name>
<dbReference type="GeneID" id="110772699"/>
<keyword evidence="2" id="KW-1185">Reference proteome</keyword>
<dbReference type="Proteomes" id="UP000515124">
    <property type="component" value="Unplaced"/>
</dbReference>
<dbReference type="GO" id="GO:0004190">
    <property type="term" value="F:aspartic-type endopeptidase activity"/>
    <property type="evidence" value="ECO:0007669"/>
    <property type="project" value="InterPro"/>
</dbReference>
<sequence length="511" mass="57491">MPEGCYLGASSVQQETAAVTFHNLTEAETSVMERYLGLKQVPTASQVLQRNPKFKSLFDQLGFGPQAREATVVALINISAESNPHCFAAQPQRSFLENDNVIVFMDEDMEVPYPDHRRPLYLEGQINDVFIRRALVDTGSSVNILPLSVLAPTGIPLSKLVQSQTSISGFGNKSEVTIGYIQVNLKVGPIRSLTKFYVVDVDVAYHALLGKPWLNKHKLVVSTYHQCVKGRIGLRPLRILGNQAPFNQNEAHYSEAEFYTECTGAGSNPSKAFGTHLPSWTEVRDLSKEELITIVDRERKRYSEVSNHAYDPPQCSKVTLPDGRTPRRNFHPEIEKQIKVEVEKLLAAGFIKPIKHPTWLANIVPVKKKTAVIRVCTDYRDLNRACPQDELPLPNMDILIDSTSGPGLLSFMDGFSGYNQIKMSPKDAEKTAFRMPYGNFYYTVMPFGLKNAGATYQRAMTAVFHDMMGKEVKDYMDDLVVKSKTREGHQEVLRKVLERCRLYGLKMNPKK</sequence>
<dbReference type="Gene3D" id="3.10.10.10">
    <property type="entry name" value="HIV Type 1 Reverse Transcriptase, subunit A, domain 1"/>
    <property type="match status" value="1"/>
</dbReference>
<dbReference type="InterPro" id="IPR043502">
    <property type="entry name" value="DNA/RNA_pol_sf"/>
</dbReference>
<dbReference type="PROSITE" id="PS00141">
    <property type="entry name" value="ASP_PROTEASE"/>
    <property type="match status" value="1"/>
</dbReference>
<evidence type="ECO:0000259" key="1">
    <source>
        <dbReference type="Pfam" id="PF00078"/>
    </source>
</evidence>
<dbReference type="Gene3D" id="2.40.70.10">
    <property type="entry name" value="Acid Proteases"/>
    <property type="match status" value="1"/>
</dbReference>
<dbReference type="InterPro" id="IPR001969">
    <property type="entry name" value="Aspartic_peptidase_AS"/>
</dbReference>
<dbReference type="CDD" id="cd01647">
    <property type="entry name" value="RT_LTR"/>
    <property type="match status" value="1"/>
</dbReference>
<protein>
    <submittedName>
        <fullName evidence="3">Uncharacterized protein LOC110772699</fullName>
    </submittedName>
</protein>
<dbReference type="Pfam" id="PF00078">
    <property type="entry name" value="RVT_1"/>
    <property type="match status" value="1"/>
</dbReference>
<feature type="domain" description="Reverse transcriptase" evidence="1">
    <location>
        <begin position="366"/>
        <end position="511"/>
    </location>
</feature>
<dbReference type="SUPFAM" id="SSF50630">
    <property type="entry name" value="Acid proteases"/>
    <property type="match status" value="1"/>
</dbReference>